<proteinExistence type="predicted"/>
<evidence type="ECO:0000313" key="2">
    <source>
        <dbReference type="EMBL" id="MBC8178324.1"/>
    </source>
</evidence>
<dbReference type="PANTHER" id="PTHR47619:SF1">
    <property type="entry name" value="EXODEOXYRIBONUCLEASE WALJ"/>
    <property type="match status" value="1"/>
</dbReference>
<dbReference type="InterPro" id="IPR036866">
    <property type="entry name" value="RibonucZ/Hydroxyglut_hydro"/>
</dbReference>
<dbReference type="PANTHER" id="PTHR47619">
    <property type="entry name" value="METALLO-HYDROLASE YYCJ-RELATED"/>
    <property type="match status" value="1"/>
</dbReference>
<dbReference type="Pfam" id="PF12706">
    <property type="entry name" value="Lactamase_B_2"/>
    <property type="match status" value="1"/>
</dbReference>
<sequence>MRFSILASGSGGNSCYIETDSARVLIDAGLSCREIERRLNIVGVSAKNLNAIILTHEHSDHIRGAGPLARRYNLPLYINSRTLKQGQKTLGKLPILVLIQTGEPIEINNLLVETFTKCHDAVDPMGIVLSSDGLRIGLATDLGRSTRLAEERLKDCQALIVEFNYDPDMLDDGPYPLFLKRRIKGPDGHLSNQQGGELVSALSHVSLKCVVLAHLSETNNHPEKAHQTASEVLGNCGLKETDILIARQDEPGPMIEL</sequence>
<accession>A0A8J6N241</accession>
<comment type="caution">
    <text evidence="2">The sequence shown here is derived from an EMBL/GenBank/DDBJ whole genome shotgun (WGS) entry which is preliminary data.</text>
</comment>
<dbReference type="AlphaFoldDB" id="A0A8J6N241"/>
<dbReference type="SMART" id="SM00849">
    <property type="entry name" value="Lactamase_B"/>
    <property type="match status" value="1"/>
</dbReference>
<evidence type="ECO:0000259" key="1">
    <source>
        <dbReference type="SMART" id="SM00849"/>
    </source>
</evidence>
<protein>
    <submittedName>
        <fullName evidence="2">MBL fold metallo-hydrolase</fullName>
    </submittedName>
</protein>
<dbReference type="Proteomes" id="UP000650524">
    <property type="component" value="Unassembled WGS sequence"/>
</dbReference>
<dbReference type="InterPro" id="IPR001279">
    <property type="entry name" value="Metallo-B-lactamas"/>
</dbReference>
<gene>
    <name evidence="2" type="ORF">H8E19_13040</name>
</gene>
<feature type="domain" description="Metallo-beta-lactamase" evidence="1">
    <location>
        <begin position="11"/>
        <end position="189"/>
    </location>
</feature>
<dbReference type="Gene3D" id="3.60.15.10">
    <property type="entry name" value="Ribonuclease Z/Hydroxyacylglutathione hydrolase-like"/>
    <property type="match status" value="1"/>
</dbReference>
<reference evidence="2 3" key="1">
    <citation type="submission" date="2020-08" db="EMBL/GenBank/DDBJ databases">
        <title>Bridging the membrane lipid divide: bacteria of the FCB group superphylum have the potential to synthesize archaeal ether lipids.</title>
        <authorList>
            <person name="Villanueva L."/>
            <person name="Von Meijenfeldt F.A.B."/>
            <person name="Westbye A.B."/>
            <person name="Yadav S."/>
            <person name="Hopmans E.C."/>
            <person name="Dutilh B.E."/>
            <person name="Sinninghe Damste J.S."/>
        </authorList>
    </citation>
    <scope>NUCLEOTIDE SEQUENCE [LARGE SCALE GENOMIC DNA]</scope>
    <source>
        <strain evidence="2">NIOZ-UU27</strain>
    </source>
</reference>
<dbReference type="SUPFAM" id="SSF56281">
    <property type="entry name" value="Metallo-hydrolase/oxidoreductase"/>
    <property type="match status" value="1"/>
</dbReference>
<dbReference type="InterPro" id="IPR052533">
    <property type="entry name" value="WalJ/YycJ-like"/>
</dbReference>
<dbReference type="EMBL" id="JACNJD010000273">
    <property type="protein sequence ID" value="MBC8178324.1"/>
    <property type="molecule type" value="Genomic_DNA"/>
</dbReference>
<organism evidence="2 3">
    <name type="scientific">Candidatus Desulfacyla euxinica</name>
    <dbReference type="NCBI Taxonomy" id="2841693"/>
    <lineage>
        <taxon>Bacteria</taxon>
        <taxon>Deltaproteobacteria</taxon>
        <taxon>Candidatus Desulfacyla</taxon>
    </lineage>
</organism>
<name>A0A8J6N241_9DELT</name>
<evidence type="ECO:0000313" key="3">
    <source>
        <dbReference type="Proteomes" id="UP000650524"/>
    </source>
</evidence>